<keyword evidence="2" id="KW-1185">Reference proteome</keyword>
<gene>
    <name evidence="1" type="ORF">CPELLU_LOCUS13588</name>
</gene>
<dbReference type="AlphaFoldDB" id="A0A9N9IEW9"/>
<sequence length="114" mass="13489">MANNGTQLTYPWPTTDTIQELRFPAISQLKRISIPTRAQILEQRVSLIPSLFQKLSTYKDFRINLVWSLIKESLEMNKKLYTRRKSAMIQSELHNQSSEKRPFYVTKKFELPIE</sequence>
<proteinExistence type="predicted"/>
<evidence type="ECO:0000313" key="1">
    <source>
        <dbReference type="EMBL" id="CAG8732673.1"/>
    </source>
</evidence>
<organism evidence="1 2">
    <name type="scientific">Cetraspora pellucida</name>
    <dbReference type="NCBI Taxonomy" id="1433469"/>
    <lineage>
        <taxon>Eukaryota</taxon>
        <taxon>Fungi</taxon>
        <taxon>Fungi incertae sedis</taxon>
        <taxon>Mucoromycota</taxon>
        <taxon>Glomeromycotina</taxon>
        <taxon>Glomeromycetes</taxon>
        <taxon>Diversisporales</taxon>
        <taxon>Gigasporaceae</taxon>
        <taxon>Cetraspora</taxon>
    </lineage>
</organism>
<evidence type="ECO:0000313" key="2">
    <source>
        <dbReference type="Proteomes" id="UP000789759"/>
    </source>
</evidence>
<reference evidence="1" key="1">
    <citation type="submission" date="2021-06" db="EMBL/GenBank/DDBJ databases">
        <authorList>
            <person name="Kallberg Y."/>
            <person name="Tangrot J."/>
            <person name="Rosling A."/>
        </authorList>
    </citation>
    <scope>NUCLEOTIDE SEQUENCE</scope>
    <source>
        <strain evidence="1">FL966</strain>
    </source>
</reference>
<dbReference type="Proteomes" id="UP000789759">
    <property type="component" value="Unassembled WGS sequence"/>
</dbReference>
<protein>
    <submittedName>
        <fullName evidence="1">6258_t:CDS:1</fullName>
    </submittedName>
</protein>
<dbReference type="OrthoDB" id="2311399at2759"/>
<accession>A0A9N9IEW9</accession>
<dbReference type="EMBL" id="CAJVQA010014697">
    <property type="protein sequence ID" value="CAG8732673.1"/>
    <property type="molecule type" value="Genomic_DNA"/>
</dbReference>
<name>A0A9N9IEW9_9GLOM</name>
<comment type="caution">
    <text evidence="1">The sequence shown here is derived from an EMBL/GenBank/DDBJ whole genome shotgun (WGS) entry which is preliminary data.</text>
</comment>